<dbReference type="Proteomes" id="UP000325577">
    <property type="component" value="Linkage Group LG2"/>
</dbReference>
<accession>A0A5J5AHB1</accession>
<feature type="compositionally biased region" description="Basic and acidic residues" evidence="1">
    <location>
        <begin position="13"/>
        <end position="23"/>
    </location>
</feature>
<feature type="compositionally biased region" description="Basic and acidic residues" evidence="1">
    <location>
        <begin position="268"/>
        <end position="290"/>
    </location>
</feature>
<gene>
    <name evidence="3" type="ORF">F0562_005122</name>
</gene>
<feature type="compositionally biased region" description="Basic and acidic residues" evidence="1">
    <location>
        <begin position="509"/>
        <end position="530"/>
    </location>
</feature>
<feature type="domain" description="Calmodulin-binding" evidence="2">
    <location>
        <begin position="478"/>
        <end position="592"/>
    </location>
</feature>
<dbReference type="PANTHER" id="PTHR33349">
    <property type="entry name" value="EMB|CAB62594.1"/>
    <property type="match status" value="1"/>
</dbReference>
<feature type="compositionally biased region" description="Basic and acidic residues" evidence="1">
    <location>
        <begin position="378"/>
        <end position="391"/>
    </location>
</feature>
<feature type="compositionally biased region" description="Acidic residues" evidence="1">
    <location>
        <begin position="429"/>
        <end position="449"/>
    </location>
</feature>
<sequence length="613" mass="67826">MAGESVNLLLTLEKTEPDRDKARRNSTGKPSSQNSYRRASIGSYHDGGNLRRNSIGKPISPNSGQNILPHYLRASTGSCHDFCKYGREHAFEVKARHPIPKRVSTPPSGRQNPIETVVPAEKKKTMVSKLKPSTFSKTPESPEAIKREVSSPSKRVEVFPEHASSNDEKITHNEKKIDLSAKRSHAPSVKPKPVTVKPSSFSEISDDLNGRRNSDIKNRRKAGTSKATVKKVLAPSTASLSPKPSVNRVAILNARKYRSLKLVSPLKDQNRITKAEPKQPDNDKVQEKTLHVVKTQTENKILESAQNGNTNQSSPPPSMLSPKSSSRPNSQEKTLHVVKTETENKILESAQNGNTNQSSPPPSLLSPVSSSRPNSQEKTLHVVKTETENKILESPQNGSTNQPFPSPSLLSPKSSSQPNSPALSFHQEEDLEELEYTDSEADYSSENDEIVNMNDVESSEQNHNRVQRKAGVENKDCAAVKLKFRRGKVVDHQSEDKGPRKLRFRRGRVLGEKQDSKRDAQRRNFKKKEVDDDTNGSNPGSEKVVLRHQDVQGKKDAQGLFNNVIEETASKLVESRKSKVKALVGAFETVISLQDGKPSTQNVTLSGEQSFLP</sequence>
<feature type="compositionally biased region" description="Low complexity" evidence="1">
    <location>
        <begin position="365"/>
        <end position="374"/>
    </location>
</feature>
<dbReference type="GO" id="GO:0005516">
    <property type="term" value="F:calmodulin binding"/>
    <property type="evidence" value="ECO:0007669"/>
    <property type="project" value="InterPro"/>
</dbReference>
<dbReference type="OrthoDB" id="766386at2759"/>
<name>A0A5J5AHB1_9ASTE</name>
<feature type="compositionally biased region" description="Basic and acidic residues" evidence="1">
    <location>
        <begin position="143"/>
        <end position="168"/>
    </location>
</feature>
<feature type="region of interest" description="Disordered" evidence="1">
    <location>
        <begin position="1"/>
        <end position="63"/>
    </location>
</feature>
<evidence type="ECO:0000256" key="1">
    <source>
        <dbReference type="SAM" id="MobiDB-lite"/>
    </source>
</evidence>
<dbReference type="AlphaFoldDB" id="A0A5J5AHB1"/>
<feature type="region of interest" description="Disordered" evidence="1">
    <location>
        <begin position="262"/>
        <end position="552"/>
    </location>
</feature>
<feature type="compositionally biased region" description="Basic and acidic residues" evidence="1">
    <location>
        <begin position="488"/>
        <end position="499"/>
    </location>
</feature>
<dbReference type="EMBL" id="CM018043">
    <property type="protein sequence ID" value="KAA8530413.1"/>
    <property type="molecule type" value="Genomic_DNA"/>
</dbReference>
<feature type="region of interest" description="Disordered" evidence="1">
    <location>
        <begin position="181"/>
        <end position="248"/>
    </location>
</feature>
<feature type="compositionally biased region" description="Polar residues" evidence="1">
    <location>
        <begin position="294"/>
        <end position="312"/>
    </location>
</feature>
<keyword evidence="4" id="KW-1185">Reference proteome</keyword>
<feature type="compositionally biased region" description="Low complexity" evidence="1">
    <location>
        <begin position="401"/>
        <end position="421"/>
    </location>
</feature>
<dbReference type="SMART" id="SM01054">
    <property type="entry name" value="CaM_binding"/>
    <property type="match status" value="1"/>
</dbReference>
<protein>
    <recommendedName>
        <fullName evidence="2">Calmodulin-binding domain-containing protein</fullName>
    </recommendedName>
</protein>
<organism evidence="3 4">
    <name type="scientific">Nyssa sinensis</name>
    <dbReference type="NCBI Taxonomy" id="561372"/>
    <lineage>
        <taxon>Eukaryota</taxon>
        <taxon>Viridiplantae</taxon>
        <taxon>Streptophyta</taxon>
        <taxon>Embryophyta</taxon>
        <taxon>Tracheophyta</taxon>
        <taxon>Spermatophyta</taxon>
        <taxon>Magnoliopsida</taxon>
        <taxon>eudicotyledons</taxon>
        <taxon>Gunneridae</taxon>
        <taxon>Pentapetalae</taxon>
        <taxon>asterids</taxon>
        <taxon>Cornales</taxon>
        <taxon>Nyssaceae</taxon>
        <taxon>Nyssa</taxon>
    </lineage>
</organism>
<feature type="compositionally biased region" description="Polar residues" evidence="1">
    <location>
        <begin position="25"/>
        <end position="37"/>
    </location>
</feature>
<dbReference type="Pfam" id="PF07839">
    <property type="entry name" value="CaM_binding"/>
    <property type="match status" value="1"/>
</dbReference>
<feature type="compositionally biased region" description="Low complexity" evidence="1">
    <location>
        <begin position="320"/>
        <end position="329"/>
    </location>
</feature>
<feature type="compositionally biased region" description="Basic and acidic residues" evidence="1">
    <location>
        <begin position="333"/>
        <end position="346"/>
    </location>
</feature>
<evidence type="ECO:0000313" key="4">
    <source>
        <dbReference type="Proteomes" id="UP000325577"/>
    </source>
</evidence>
<feature type="region of interest" description="Disordered" evidence="1">
    <location>
        <begin position="129"/>
        <end position="168"/>
    </location>
</feature>
<proteinExistence type="predicted"/>
<dbReference type="PANTHER" id="PTHR33349:SF1">
    <property type="entry name" value="EMB|CAB62594.1"/>
    <property type="match status" value="1"/>
</dbReference>
<reference evidence="3 4" key="1">
    <citation type="submission" date="2019-09" db="EMBL/GenBank/DDBJ databases">
        <title>A chromosome-level genome assembly of the Chinese tupelo Nyssa sinensis.</title>
        <authorList>
            <person name="Yang X."/>
            <person name="Kang M."/>
            <person name="Yang Y."/>
            <person name="Xiong H."/>
            <person name="Wang M."/>
            <person name="Zhang Z."/>
            <person name="Wang Z."/>
            <person name="Wu H."/>
            <person name="Ma T."/>
            <person name="Liu J."/>
            <person name="Xi Z."/>
        </authorList>
    </citation>
    <scope>NUCLEOTIDE SEQUENCE [LARGE SCALE GENOMIC DNA]</scope>
    <source>
        <strain evidence="3">J267</strain>
        <tissue evidence="3">Leaf</tissue>
    </source>
</reference>
<evidence type="ECO:0000313" key="3">
    <source>
        <dbReference type="EMBL" id="KAA8530413.1"/>
    </source>
</evidence>
<feature type="compositionally biased region" description="Basic and acidic residues" evidence="1">
    <location>
        <begin position="208"/>
        <end position="217"/>
    </location>
</feature>
<evidence type="ECO:0000259" key="2">
    <source>
        <dbReference type="SMART" id="SM01054"/>
    </source>
</evidence>
<feature type="compositionally biased region" description="Low complexity" evidence="1">
    <location>
        <begin position="187"/>
        <end position="200"/>
    </location>
</feature>
<dbReference type="InterPro" id="IPR012417">
    <property type="entry name" value="CaM-bd_dom_pln"/>
</dbReference>